<dbReference type="PANTHER" id="PTHR33055:SF3">
    <property type="entry name" value="PUTATIVE TRANSPOSASE FOR IS117-RELATED"/>
    <property type="match status" value="1"/>
</dbReference>
<feature type="domain" description="Transposase IS110-like N-terminal" evidence="2">
    <location>
        <begin position="181"/>
        <end position="320"/>
    </location>
</feature>
<dbReference type="NCBIfam" id="NF033542">
    <property type="entry name" value="transpos_IS110"/>
    <property type="match status" value="1"/>
</dbReference>
<dbReference type="EMBL" id="CP002038">
    <property type="protein sequence ID" value="ADM96701.1"/>
    <property type="molecule type" value="Genomic_DNA"/>
</dbReference>
<dbReference type="eggNOG" id="COG3547">
    <property type="taxonomic scope" value="Bacteria"/>
</dbReference>
<proteinExistence type="predicted"/>
<dbReference type="Pfam" id="PF02371">
    <property type="entry name" value="Transposase_20"/>
    <property type="match status" value="1"/>
</dbReference>
<reference evidence="4 5" key="1">
    <citation type="journal article" date="2011" name="J. Bacteriol.">
        <title>Genome sequence of the plant-pathogenic bacterium Dickeya dadantii 3937.</title>
        <authorList>
            <person name="Glasner J.D."/>
            <person name="Yang C.H."/>
            <person name="Reverchon S."/>
            <person name="Hugouvieux-Cotte-Pattat N."/>
            <person name="Condemine G."/>
            <person name="Bohin J.P."/>
            <person name="Van Gijsegem F."/>
            <person name="Yang S."/>
            <person name="Franza T."/>
            <person name="Expert D."/>
            <person name="Plunkett G. III"/>
            <person name="San Francisco M.J."/>
            <person name="Charkowski A.O."/>
            <person name="Py B."/>
            <person name="Bell K."/>
            <person name="Rauscher L."/>
            <person name="Rodriguez-Palenzuela P."/>
            <person name="Toussaint A."/>
            <person name="Holeva M.C."/>
            <person name="He S.Y."/>
            <person name="Douet V."/>
            <person name="Boccara M."/>
            <person name="Blanco C."/>
            <person name="Toth I."/>
            <person name="Anderson B.D."/>
            <person name="Biehl B.S."/>
            <person name="Mau B."/>
            <person name="Flynn S.M."/>
            <person name="Barras F."/>
            <person name="Lindeberg M."/>
            <person name="Birch P.R."/>
            <person name="Tsuyumu S."/>
            <person name="Shi X."/>
            <person name="Hibbing M."/>
            <person name="Yap M.N."/>
            <person name="Carpentier M."/>
            <person name="Dassa E."/>
            <person name="Umehara M."/>
            <person name="Kim J.F."/>
            <person name="Rusch M."/>
            <person name="Soni P."/>
            <person name="Mayhew G.F."/>
            <person name="Fouts D.E."/>
            <person name="Gill S.R."/>
            <person name="Blattner F.R."/>
            <person name="Keen N.T."/>
            <person name="Perna N.T."/>
        </authorList>
    </citation>
    <scope>NUCLEOTIDE SEQUENCE [LARGE SCALE GENOMIC DNA]</scope>
    <source>
        <strain evidence="4 5">3937</strain>
    </source>
</reference>
<evidence type="ECO:0000313" key="5">
    <source>
        <dbReference type="Proteomes" id="UP000006859"/>
    </source>
</evidence>
<evidence type="ECO:0000259" key="2">
    <source>
        <dbReference type="Pfam" id="PF01548"/>
    </source>
</evidence>
<dbReference type="InterPro" id="IPR003346">
    <property type="entry name" value="Transposase_20"/>
</dbReference>
<feature type="domain" description="Transposase IS116/IS110/IS902 C-terminal" evidence="3">
    <location>
        <begin position="383"/>
        <end position="461"/>
    </location>
</feature>
<dbReference type="GO" id="GO:0003677">
    <property type="term" value="F:DNA binding"/>
    <property type="evidence" value="ECO:0007669"/>
    <property type="project" value="InterPro"/>
</dbReference>
<keyword evidence="1" id="KW-0175">Coiled coil</keyword>
<sequence length="508" mass="57595">MRKVIWLAVLLAVPLLASCIRFSNPAPYKKMLRAQFGEQLQYLDMTRLFPSEPFKSWQGAYALYLLDRNDDQTFMVRVAETDSPAQFLARVQAERTEKTAFVKRQQAYLGRLLNLNLTGDFFSLAGKGLQDKDEWLVAYFADLSQLGQDRLIRWSPPPCERYADRVFFFLKGLIMQNVTLIGIDLGKHSFHVHAQDKNGNALLRKKFSRNQLTAFLSTCTASTVVMESCAGAHFMARHISQFGHQVKLISPQFVRPFVKSNKNDFIDAEAICEAASRPSMRFVTPRTEDQQAMSAFHRVRDTLVRERVKTTNQMHAFLLEFGISMPRGIAIIRRLAVVLEEHELPPYLARLLMRLHQHYACLTEQIKELEQELKIHIAGDDTAQRLLTIPGVGLITASLLATKLGDGKSYASSRDFAASTGLVPRQYSTGGKSTLMGISKRGDKNLRRLLVQCARAFMQRLEHNQGRLADWVKTQLSRHHSNVVACGLANKLARIAWSVTTHRTAFIQ</sequence>
<dbReference type="KEGG" id="ddd:Dda3937_04456"/>
<keyword evidence="5" id="KW-1185">Reference proteome</keyword>
<name>E0SJ66_DICD3</name>
<dbReference type="HOGENOM" id="CLU_536112_0_0_6"/>
<gene>
    <name evidence="4" type="ordered locus">Dda3937_04456</name>
</gene>
<dbReference type="PANTHER" id="PTHR33055">
    <property type="entry name" value="TRANSPOSASE FOR INSERTION SEQUENCE ELEMENT IS1111A"/>
    <property type="match status" value="1"/>
</dbReference>
<dbReference type="GO" id="GO:0006313">
    <property type="term" value="P:DNA transposition"/>
    <property type="evidence" value="ECO:0007669"/>
    <property type="project" value="InterPro"/>
</dbReference>
<dbReference type="AlphaFoldDB" id="E0SJ66"/>
<dbReference type="InterPro" id="IPR047650">
    <property type="entry name" value="Transpos_IS110"/>
</dbReference>
<protein>
    <submittedName>
        <fullName evidence="4">Transposase</fullName>
    </submittedName>
</protein>
<dbReference type="Pfam" id="PF01548">
    <property type="entry name" value="DEDD_Tnp_IS110"/>
    <property type="match status" value="1"/>
</dbReference>
<evidence type="ECO:0000259" key="3">
    <source>
        <dbReference type="Pfam" id="PF02371"/>
    </source>
</evidence>
<dbReference type="PROSITE" id="PS51257">
    <property type="entry name" value="PROKAR_LIPOPROTEIN"/>
    <property type="match status" value="1"/>
</dbReference>
<dbReference type="Proteomes" id="UP000006859">
    <property type="component" value="Chromosome"/>
</dbReference>
<evidence type="ECO:0000313" key="4">
    <source>
        <dbReference type="EMBL" id="ADM96701.1"/>
    </source>
</evidence>
<organism evidence="4 5">
    <name type="scientific">Dickeya dadantii (strain 3937)</name>
    <name type="common">Erwinia chrysanthemi (strain 3937)</name>
    <dbReference type="NCBI Taxonomy" id="198628"/>
    <lineage>
        <taxon>Bacteria</taxon>
        <taxon>Pseudomonadati</taxon>
        <taxon>Pseudomonadota</taxon>
        <taxon>Gammaproteobacteria</taxon>
        <taxon>Enterobacterales</taxon>
        <taxon>Pectobacteriaceae</taxon>
        <taxon>Dickeya</taxon>
    </lineage>
</organism>
<dbReference type="InterPro" id="IPR002525">
    <property type="entry name" value="Transp_IS110-like_N"/>
</dbReference>
<dbReference type="GO" id="GO:0004803">
    <property type="term" value="F:transposase activity"/>
    <property type="evidence" value="ECO:0007669"/>
    <property type="project" value="InterPro"/>
</dbReference>
<feature type="coiled-coil region" evidence="1">
    <location>
        <begin position="352"/>
        <end position="379"/>
    </location>
</feature>
<accession>E0SJ66</accession>
<evidence type="ECO:0000256" key="1">
    <source>
        <dbReference type="SAM" id="Coils"/>
    </source>
</evidence>